<keyword evidence="3" id="KW-1185">Reference proteome</keyword>
<protein>
    <recommendedName>
        <fullName evidence="1">Nudix hydrolase domain-containing protein</fullName>
    </recommendedName>
</protein>
<evidence type="ECO:0000259" key="1">
    <source>
        <dbReference type="PROSITE" id="PS51462"/>
    </source>
</evidence>
<dbReference type="PANTHER" id="PTHR12992:SF45">
    <property type="entry name" value="NUDIX HYDROLASE DOMAIN-CONTAINING PROTEIN"/>
    <property type="match status" value="1"/>
</dbReference>
<dbReference type="GO" id="GO:0010945">
    <property type="term" value="F:coenzyme A diphosphatase activity"/>
    <property type="evidence" value="ECO:0007669"/>
    <property type="project" value="InterPro"/>
</dbReference>
<sequence length="277" mass="30558">MTSLLLDDVAGLSSDSKACLRRLASEDDSVSANALMKETMGMAVEQRKRPQSAAVMVALFVGRLGDLHVLLSQRSQLLTAYPGDTCLIGGRCDSGDSSVEDTARREAEEEIGLPVDEHRVRHVATLSPHLAGNGSGSDSHGIIVWPVVCLITDRSLVPMLNEDEVQRLFSHPLQSFLAHHPDSVLSRLGHLHSTELYHWHFDDTDPVAPQHTLRKHVFETGRQEVKPILGFTARVLIRVAAIAFEQMPRFDVDAPAQLRESDRVEIAQGTLKRKAKL</sequence>
<dbReference type="OrthoDB" id="10260614at2759"/>
<name>A0A4T0FL38_9BASI</name>
<feature type="domain" description="Nudix hydrolase" evidence="1">
    <location>
        <begin position="50"/>
        <end position="202"/>
    </location>
</feature>
<dbReference type="SUPFAM" id="SSF55811">
    <property type="entry name" value="Nudix"/>
    <property type="match status" value="1"/>
</dbReference>
<dbReference type="InterPro" id="IPR015797">
    <property type="entry name" value="NUDIX_hydrolase-like_dom_sf"/>
</dbReference>
<reference evidence="2 3" key="1">
    <citation type="submission" date="2019-03" db="EMBL/GenBank/DDBJ databases">
        <title>Sequencing 23 genomes of Wallemia ichthyophaga.</title>
        <authorList>
            <person name="Gostincar C."/>
        </authorList>
    </citation>
    <scope>NUCLEOTIDE SEQUENCE [LARGE SCALE GENOMIC DNA]</scope>
    <source>
        <strain evidence="2 3">EXF-5753</strain>
    </source>
</reference>
<dbReference type="Gene3D" id="3.90.79.10">
    <property type="entry name" value="Nucleoside Triphosphate Pyrophosphohydrolase"/>
    <property type="match status" value="1"/>
</dbReference>
<dbReference type="AlphaFoldDB" id="A0A4T0FL38"/>
<proteinExistence type="predicted"/>
<dbReference type="PROSITE" id="PS51462">
    <property type="entry name" value="NUDIX"/>
    <property type="match status" value="1"/>
</dbReference>
<dbReference type="GO" id="GO:0015938">
    <property type="term" value="P:coenzyme A catabolic process"/>
    <property type="evidence" value="ECO:0007669"/>
    <property type="project" value="TreeGrafter"/>
</dbReference>
<accession>A0A4T0FL38</accession>
<dbReference type="Pfam" id="PF00293">
    <property type="entry name" value="NUDIX"/>
    <property type="match status" value="1"/>
</dbReference>
<dbReference type="EMBL" id="SPNW01000042">
    <property type="protein sequence ID" value="TIA88144.1"/>
    <property type="molecule type" value="Genomic_DNA"/>
</dbReference>
<organism evidence="2 3">
    <name type="scientific">Wallemia hederae</name>
    <dbReference type="NCBI Taxonomy" id="1540922"/>
    <lineage>
        <taxon>Eukaryota</taxon>
        <taxon>Fungi</taxon>
        <taxon>Dikarya</taxon>
        <taxon>Basidiomycota</taxon>
        <taxon>Wallemiomycotina</taxon>
        <taxon>Wallemiomycetes</taxon>
        <taxon>Wallemiales</taxon>
        <taxon>Wallemiaceae</taxon>
        <taxon>Wallemia</taxon>
    </lineage>
</organism>
<dbReference type="InterPro" id="IPR045121">
    <property type="entry name" value="CoAse"/>
</dbReference>
<evidence type="ECO:0000313" key="2">
    <source>
        <dbReference type="EMBL" id="TIA88144.1"/>
    </source>
</evidence>
<dbReference type="Proteomes" id="UP000310189">
    <property type="component" value="Unassembled WGS sequence"/>
</dbReference>
<dbReference type="InterPro" id="IPR000086">
    <property type="entry name" value="NUDIX_hydrolase_dom"/>
</dbReference>
<evidence type="ECO:0000313" key="3">
    <source>
        <dbReference type="Proteomes" id="UP000310189"/>
    </source>
</evidence>
<dbReference type="CDD" id="cd03426">
    <property type="entry name" value="NUDIX_CoAse_Nudt7"/>
    <property type="match status" value="1"/>
</dbReference>
<gene>
    <name evidence="2" type="ORF">E3P99_02778</name>
</gene>
<dbReference type="PANTHER" id="PTHR12992">
    <property type="entry name" value="NUDIX HYDROLASE"/>
    <property type="match status" value="1"/>
</dbReference>
<comment type="caution">
    <text evidence="2">The sequence shown here is derived from an EMBL/GenBank/DDBJ whole genome shotgun (WGS) entry which is preliminary data.</text>
</comment>